<dbReference type="Gene3D" id="3.40.50.1820">
    <property type="entry name" value="alpha/beta hydrolase"/>
    <property type="match status" value="1"/>
</dbReference>
<dbReference type="InterPro" id="IPR029058">
    <property type="entry name" value="AB_hydrolase_fold"/>
</dbReference>
<dbReference type="KEGG" id="cis:CINS_1331"/>
<sequence length="208" mass="24765">MKTHFLHENANSRELILFFSGFCSHFSHFTHLKSDVNVLMVYDYTSFDWEFNLNKFEKIILVGFSMGVCVASKILKDLKFDKKIAINGTNLAINDEFGIKNAIYKFTMKRFVLKDFKANLFEKRANLSGWFYFEESEHLKNELFSLYEFCTKDLNENFTWAKAIISKDDKIFPPKHTLNFFKEKARFVDEPHFAFFKYHTWEELCNLS</sequence>
<dbReference type="Proteomes" id="UP000031163">
    <property type="component" value="Chromosome"/>
</dbReference>
<dbReference type="STRING" id="1031564.CINS_1331"/>
<evidence type="ECO:0000313" key="2">
    <source>
        <dbReference type="Proteomes" id="UP000031163"/>
    </source>
</evidence>
<dbReference type="ESTHER" id="9prot-a0a0a8h2s7">
    <property type="family name" value="BioG_Pimeloyl-ACP-methyl-esterase"/>
</dbReference>
<organism evidence="1 2">
    <name type="scientific">Campylobacter insulaenigrae NCTC 12927</name>
    <dbReference type="NCBI Taxonomy" id="1031564"/>
    <lineage>
        <taxon>Bacteria</taxon>
        <taxon>Pseudomonadati</taxon>
        <taxon>Campylobacterota</taxon>
        <taxon>Epsilonproteobacteria</taxon>
        <taxon>Campylobacterales</taxon>
        <taxon>Campylobacteraceae</taxon>
        <taxon>Campylobacter</taxon>
    </lineage>
</organism>
<dbReference type="HOGENOM" id="CLU_085983_0_0_7"/>
<reference evidence="1 2" key="1">
    <citation type="journal article" date="2014" name="Genome Biol. Evol.">
        <title>Comparative Genomics of the Campylobacter lari Group.</title>
        <authorList>
            <person name="Miller W.G."/>
            <person name="Yee E."/>
            <person name="Chapman M.H."/>
            <person name="Smith T.P."/>
            <person name="Bono J.L."/>
            <person name="Huynh S."/>
            <person name="Parker C.T."/>
            <person name="Vandamme P."/>
            <person name="Luong K."/>
            <person name="Korlach J."/>
        </authorList>
    </citation>
    <scope>NUCLEOTIDE SEQUENCE [LARGE SCALE GENOMIC DNA]</scope>
    <source>
        <strain evidence="1 2">NCTC 12927</strain>
    </source>
</reference>
<proteinExistence type="predicted"/>
<dbReference type="AlphaFoldDB" id="A0A0A8H2S7"/>
<gene>
    <name evidence="1" type="ORF">CINS_1331</name>
</gene>
<dbReference type="GeneID" id="74432112"/>
<dbReference type="InterPro" id="IPR007398">
    <property type="entry name" value="BioG"/>
</dbReference>
<evidence type="ECO:0008006" key="3">
    <source>
        <dbReference type="Google" id="ProtNLM"/>
    </source>
</evidence>
<dbReference type="SUPFAM" id="SSF53474">
    <property type="entry name" value="alpha/beta-Hydrolases"/>
    <property type="match status" value="1"/>
</dbReference>
<dbReference type="EMBL" id="CP007770">
    <property type="protein sequence ID" value="AJC88287.1"/>
    <property type="molecule type" value="Genomic_DNA"/>
</dbReference>
<dbReference type="RefSeq" id="WP_039650924.1">
    <property type="nucleotide sequence ID" value="NZ_CP007770.1"/>
</dbReference>
<accession>A0A0A8H2S7</accession>
<evidence type="ECO:0000313" key="1">
    <source>
        <dbReference type="EMBL" id="AJC88287.1"/>
    </source>
</evidence>
<protein>
    <recommendedName>
        <fullName evidence="3">DUF452 domain protein</fullName>
    </recommendedName>
</protein>
<name>A0A0A8H2S7_9BACT</name>
<dbReference type="Pfam" id="PF04301">
    <property type="entry name" value="BioG"/>
    <property type="match status" value="1"/>
</dbReference>